<evidence type="ECO:0000256" key="3">
    <source>
        <dbReference type="ARBA" id="ARBA00023242"/>
    </source>
</evidence>
<feature type="compositionally biased region" description="Basic and acidic residues" evidence="5">
    <location>
        <begin position="288"/>
        <end position="317"/>
    </location>
</feature>
<feature type="compositionally biased region" description="Basic and acidic residues" evidence="5">
    <location>
        <begin position="422"/>
        <end position="435"/>
    </location>
</feature>
<dbReference type="Pfam" id="PF00226">
    <property type="entry name" value="DnaJ"/>
    <property type="match status" value="1"/>
</dbReference>
<evidence type="ECO:0000259" key="6">
    <source>
        <dbReference type="PROSITE" id="PS50076"/>
    </source>
</evidence>
<feature type="region of interest" description="Disordered" evidence="5">
    <location>
        <begin position="252"/>
        <end position="367"/>
    </location>
</feature>
<evidence type="ECO:0000256" key="1">
    <source>
        <dbReference type="ARBA" id="ARBA00004123"/>
    </source>
</evidence>
<dbReference type="GO" id="GO:0043565">
    <property type="term" value="F:sequence-specific DNA binding"/>
    <property type="evidence" value="ECO:0007669"/>
    <property type="project" value="InterPro"/>
</dbReference>
<dbReference type="InterPro" id="IPR036390">
    <property type="entry name" value="WH_DNA-bd_sf"/>
</dbReference>
<dbReference type="Gene3D" id="1.10.10.10">
    <property type="entry name" value="Winged helix-like DNA-binding domain superfamily/Winged helix DNA-binding domain"/>
    <property type="match status" value="1"/>
</dbReference>
<dbReference type="SUPFAM" id="SSF46565">
    <property type="entry name" value="Chaperone J-domain"/>
    <property type="match status" value="1"/>
</dbReference>
<dbReference type="PROSITE" id="PS50076">
    <property type="entry name" value="DNAJ_2"/>
    <property type="match status" value="1"/>
</dbReference>
<feature type="compositionally biased region" description="Basic and acidic residues" evidence="5">
    <location>
        <begin position="328"/>
        <end position="347"/>
    </location>
</feature>
<feature type="region of interest" description="Disordered" evidence="5">
    <location>
        <begin position="752"/>
        <end position="778"/>
    </location>
</feature>
<keyword evidence="2" id="KW-0238">DNA-binding</keyword>
<feature type="compositionally biased region" description="Basic residues" evidence="5">
    <location>
        <begin position="318"/>
        <end position="327"/>
    </location>
</feature>
<comment type="subcellular location">
    <subcellularLocation>
        <location evidence="1">Nucleus</location>
    </subcellularLocation>
</comment>
<feature type="compositionally biased region" description="Low complexity" evidence="5">
    <location>
        <begin position="257"/>
        <end position="268"/>
    </location>
</feature>
<dbReference type="FunFam" id="1.10.10.10:FF:000479">
    <property type="entry name" value="Predicted protein"/>
    <property type="match status" value="1"/>
</dbReference>
<dbReference type="InterPro" id="IPR001623">
    <property type="entry name" value="DnaJ_domain"/>
</dbReference>
<feature type="compositionally biased region" description="Polar residues" evidence="5">
    <location>
        <begin position="638"/>
        <end position="653"/>
    </location>
</feature>
<dbReference type="GO" id="GO:0005634">
    <property type="term" value="C:nucleus"/>
    <property type="evidence" value="ECO:0007669"/>
    <property type="project" value="UniProtKB-SubCell"/>
</dbReference>
<dbReference type="Gene3D" id="1.10.287.110">
    <property type="entry name" value="DnaJ domain"/>
    <property type="match status" value="1"/>
</dbReference>
<dbReference type="EMBL" id="HBIX01008691">
    <property type="protein sequence ID" value="CAE0713926.1"/>
    <property type="molecule type" value="Transcribed_RNA"/>
</dbReference>
<feature type="compositionally biased region" description="Basic residues" evidence="5">
    <location>
        <begin position="765"/>
        <end position="778"/>
    </location>
</feature>
<dbReference type="InterPro" id="IPR050817">
    <property type="entry name" value="DjlA_DnaK_co-chaperone"/>
</dbReference>
<dbReference type="SMART" id="SM00415">
    <property type="entry name" value="HSF"/>
    <property type="match status" value="1"/>
</dbReference>
<dbReference type="SUPFAM" id="SSF46785">
    <property type="entry name" value="Winged helix' DNA-binding domain"/>
    <property type="match status" value="1"/>
</dbReference>
<dbReference type="CDD" id="cd06257">
    <property type="entry name" value="DnaJ"/>
    <property type="match status" value="1"/>
</dbReference>
<evidence type="ECO:0000256" key="2">
    <source>
        <dbReference type="ARBA" id="ARBA00023125"/>
    </source>
</evidence>
<feature type="region of interest" description="Disordered" evidence="5">
    <location>
        <begin position="479"/>
        <end position="507"/>
    </location>
</feature>
<evidence type="ECO:0000313" key="7">
    <source>
        <dbReference type="EMBL" id="CAE0713926.1"/>
    </source>
</evidence>
<evidence type="ECO:0000256" key="5">
    <source>
        <dbReference type="SAM" id="MobiDB-lite"/>
    </source>
</evidence>
<dbReference type="GO" id="GO:0003700">
    <property type="term" value="F:DNA-binding transcription factor activity"/>
    <property type="evidence" value="ECO:0007669"/>
    <property type="project" value="InterPro"/>
</dbReference>
<gene>
    <name evidence="7" type="ORF">PAUS00366_LOCUS6678</name>
</gene>
<feature type="compositionally biased region" description="Basic and acidic residues" evidence="5">
    <location>
        <begin position="752"/>
        <end position="764"/>
    </location>
</feature>
<dbReference type="Pfam" id="PF00447">
    <property type="entry name" value="HSF_DNA-bind"/>
    <property type="match status" value="1"/>
</dbReference>
<name>A0A7S4AFE0_9STRA</name>
<protein>
    <recommendedName>
        <fullName evidence="6">J domain-containing protein</fullName>
    </recommendedName>
</protein>
<dbReference type="PRINTS" id="PR00625">
    <property type="entry name" value="JDOMAIN"/>
</dbReference>
<feature type="compositionally biased region" description="Basic and acidic residues" evidence="5">
    <location>
        <begin position="354"/>
        <end position="367"/>
    </location>
</feature>
<dbReference type="PANTHER" id="PTHR24074">
    <property type="entry name" value="CO-CHAPERONE PROTEIN DJLA"/>
    <property type="match status" value="1"/>
</dbReference>
<dbReference type="InterPro" id="IPR000232">
    <property type="entry name" value="HSF_DNA-bd"/>
</dbReference>
<feature type="compositionally biased region" description="Basic and acidic residues" evidence="5">
    <location>
        <begin position="392"/>
        <end position="415"/>
    </location>
</feature>
<keyword evidence="3" id="KW-0539">Nucleus</keyword>
<evidence type="ECO:0000256" key="4">
    <source>
        <dbReference type="RuleBase" id="RU004020"/>
    </source>
</evidence>
<dbReference type="SMART" id="SM00271">
    <property type="entry name" value="DnaJ"/>
    <property type="match status" value="1"/>
</dbReference>
<feature type="region of interest" description="Disordered" evidence="5">
    <location>
        <begin position="638"/>
        <end position="663"/>
    </location>
</feature>
<dbReference type="InterPro" id="IPR036388">
    <property type="entry name" value="WH-like_DNA-bd_sf"/>
</dbReference>
<sequence>MSNSPSYSRSMPIDQPNLFPWKLYEMLDTAEKRNEEHIISWISDGKAFKVHNRDLFIEQYMKTMCNQTKFKSFQRQLNLWGFERVLNGSDKGSYFHASFVRGERDCCKRMRRVGLKRAIDNAALHELDKPELHYSPHSVATTAAESISTTGAAMPTPAIVASSMVGESNASTDSPAHSMGDFVDVARSTSTTAIESTFQRPSHQTQFSDFLHFHKSERRREMIRNTAIGLDPDLSLTRGDLPFFGTALSMHEEQQEQTRLSQQQQHQQQQHKKLNAQTQNRQQVLQRKKVENERQEQLAKQKHEREANKKAKAEALKSRKARAQVLRRQKEEDERFKHQQHLQEQEQAKLAAAEQERREQLAKEKYEREVTEKAKIAELKFLKARVEVMRRQKEETERLKRERDRQQEQEQEQERAVLAAKQKAEKEAAKKQKEKDLQRAKLEKIQKEEQARCLDQEVAEKAKKYAEEQARIAREMEEKKALRSKQLQEQREATRLKKERGKQKQALQAKQIADERVRFWEIDQKDRTEFLHVIRKFCKAEVNRKLCPLDKVTRYEASPEAFEVTKDAKLAETYGKIFPERCISSTKVADPKSKTLHGRSGVILSWDESKKKYKIGLETKKKNSVEEVFVKPEHLEIPSNSEASNNYNNTSNSDGRHANVTDSSEDCARLPTSHFVITFDRALVLNLIYISREDESKLDKKIEEVLAKRKVIDEAERLHQEEEARKCEEAERLSREEKERWVKERLRARQEEQESYDRYQEGRQRIKKKTRRRRAKRNAGRTPFGYIRFGIDPMTGQPRVYFEPFFDDEDDSSDGEDSYDGDEYFPGSGYGDFFGSRANGFRQDYARDRNKSGTSIQEHAAVLGVSINATEKEIRSAYKQKALRWHPDRYKGEENHDGMTKEEAAEEFKKCNASHEFLTNRLRGVS</sequence>
<reference evidence="7" key="1">
    <citation type="submission" date="2021-01" db="EMBL/GenBank/DDBJ databases">
        <authorList>
            <person name="Corre E."/>
            <person name="Pelletier E."/>
            <person name="Niang G."/>
            <person name="Scheremetjew M."/>
            <person name="Finn R."/>
            <person name="Kale V."/>
            <person name="Holt S."/>
            <person name="Cochrane G."/>
            <person name="Meng A."/>
            <person name="Brown T."/>
            <person name="Cohen L."/>
        </authorList>
    </citation>
    <scope>NUCLEOTIDE SEQUENCE</scope>
    <source>
        <strain evidence="7">10249 10 AB</strain>
    </source>
</reference>
<comment type="similarity">
    <text evidence="4">Belongs to the HSF family.</text>
</comment>
<feature type="region of interest" description="Disordered" evidence="5">
    <location>
        <begin position="392"/>
        <end position="435"/>
    </location>
</feature>
<feature type="domain" description="J" evidence="6">
    <location>
        <begin position="858"/>
        <end position="923"/>
    </location>
</feature>
<proteinExistence type="inferred from homology"/>
<dbReference type="AlphaFoldDB" id="A0A7S4AFE0"/>
<feature type="compositionally biased region" description="Basic and acidic residues" evidence="5">
    <location>
        <begin position="479"/>
        <end position="496"/>
    </location>
</feature>
<organism evidence="7">
    <name type="scientific">Pseudo-nitzschia australis</name>
    <dbReference type="NCBI Taxonomy" id="44445"/>
    <lineage>
        <taxon>Eukaryota</taxon>
        <taxon>Sar</taxon>
        <taxon>Stramenopiles</taxon>
        <taxon>Ochrophyta</taxon>
        <taxon>Bacillariophyta</taxon>
        <taxon>Bacillariophyceae</taxon>
        <taxon>Bacillariophycidae</taxon>
        <taxon>Bacillariales</taxon>
        <taxon>Bacillariaceae</taxon>
        <taxon>Pseudo-nitzschia</taxon>
    </lineage>
</organism>
<accession>A0A7S4AFE0</accession>
<dbReference type="InterPro" id="IPR036869">
    <property type="entry name" value="J_dom_sf"/>
</dbReference>